<dbReference type="PROSITE" id="PS50114">
    <property type="entry name" value="GATA_ZN_FINGER_2"/>
    <property type="match status" value="1"/>
</dbReference>
<evidence type="ECO:0000256" key="6">
    <source>
        <dbReference type="ARBA" id="ARBA00024019"/>
    </source>
</evidence>
<dbReference type="EMBL" id="BT042161">
    <property type="protein sequence ID" value="ACF87166.1"/>
    <property type="molecule type" value="mRNA"/>
</dbReference>
<dbReference type="GO" id="GO:0008270">
    <property type="term" value="F:zinc ion binding"/>
    <property type="evidence" value="ECO:0007669"/>
    <property type="project" value="UniProtKB-KW"/>
</dbReference>
<dbReference type="EMBL" id="KJ726855">
    <property type="protein sequence ID" value="AIB04346.1"/>
    <property type="molecule type" value="mRNA"/>
</dbReference>
<gene>
    <name evidence="12" type="primary">GATA33</name>
</gene>
<dbReference type="SUPFAM" id="SSF57716">
    <property type="entry name" value="Glucocorticoid receptor-like (DNA-binding domain)"/>
    <property type="match status" value="1"/>
</dbReference>
<dbReference type="CDD" id="cd00202">
    <property type="entry name" value="ZnF_GATA"/>
    <property type="match status" value="1"/>
</dbReference>
<dbReference type="PANTHER" id="PTHR47172">
    <property type="entry name" value="OS01G0976800 PROTEIN"/>
    <property type="match status" value="1"/>
</dbReference>
<evidence type="ECO:0000256" key="2">
    <source>
        <dbReference type="ARBA" id="ARBA00022771"/>
    </source>
</evidence>
<feature type="region of interest" description="Disordered" evidence="9">
    <location>
        <begin position="1"/>
        <end position="59"/>
    </location>
</feature>
<evidence type="ECO:0000256" key="5">
    <source>
        <dbReference type="ARBA" id="ARBA00023163"/>
    </source>
</evidence>
<keyword evidence="1" id="KW-0479">Metal-binding</keyword>
<keyword evidence="4" id="KW-0805">Transcription regulation</keyword>
<evidence type="ECO:0000256" key="1">
    <source>
        <dbReference type="ARBA" id="ARBA00022723"/>
    </source>
</evidence>
<proteinExistence type="evidence at transcript level"/>
<accession>B4FYH3</accession>
<dbReference type="RefSeq" id="NP_001141849.1">
    <property type="nucleotide sequence ID" value="NM_001148377.1"/>
</dbReference>
<dbReference type="HOGENOM" id="CLU_1153161_0_0_1"/>
<evidence type="ECO:0000256" key="4">
    <source>
        <dbReference type="ARBA" id="ARBA00023015"/>
    </source>
</evidence>
<keyword evidence="3" id="KW-0862">Zinc</keyword>
<reference evidence="12" key="2">
    <citation type="submission" date="2014-04" db="EMBL/GenBank/DDBJ databases">
        <title>The Maize TFome - Development of a transcription factor open reading frame collection for functional genomics.</title>
        <authorList>
            <person name="Burdo B."/>
            <person name="Gray J."/>
            <person name="Goetting-Minesky M.P."/>
            <person name="Wittler B."/>
            <person name="Hunt M."/>
            <person name="Li T."/>
            <person name="Velliquette D."/>
            <person name="Thomas J."/>
            <person name="Gentzel I."/>
            <person name="Dos Santos Brito M."/>
            <person name="Mejia-Guerra M.K."/>
            <person name="Connolly L.N."/>
            <person name="Qaisi D."/>
            <person name="Li W."/>
            <person name="Casas M.I."/>
            <person name="Doseff A.I."/>
            <person name="Grotewold E."/>
        </authorList>
    </citation>
    <scope>NUCLEOTIDE SEQUENCE</scope>
</reference>
<evidence type="ECO:0000259" key="10">
    <source>
        <dbReference type="PROSITE" id="PS50114"/>
    </source>
</evidence>
<evidence type="ECO:0000256" key="3">
    <source>
        <dbReference type="ARBA" id="ARBA00022833"/>
    </source>
</evidence>
<keyword evidence="5" id="KW-0804">Transcription</keyword>
<dbReference type="GeneID" id="100273991"/>
<dbReference type="Gene3D" id="3.30.50.10">
    <property type="entry name" value="Erythroid Transcription Factor GATA-1, subunit A"/>
    <property type="match status" value="1"/>
</dbReference>
<dbReference type="OrthoDB" id="515401at2759"/>
<evidence type="ECO:0000313" key="11">
    <source>
        <dbReference type="EMBL" id="ACF87166.1"/>
    </source>
</evidence>
<feature type="domain" description="GATA-type" evidence="10">
    <location>
        <begin position="106"/>
        <end position="142"/>
    </location>
</feature>
<sequence>MTSLSMPEQVHGHSPQETVAMASDEPQSQLTGLGDPKASRSDAATMVTTGGAGDGEEVMGAESPLDFVLVGTPWGLLLAPTPLASMKQDEEEVSAPPCPEKTPAAANGAKQCVQCGATETPQWRIQPTGQGALCNACRIRLRPAEALREKVHVHAHRPSAPALGPATSTAISEPPADGWISGAWMDFDAHLLKVTPPPPARRQESPSPTTEPAPEKKTRKRKPSTRRCQAASTAASRPRRH</sequence>
<reference evidence="11" key="1">
    <citation type="journal article" date="2009" name="PLoS Genet.">
        <title>Sequencing, mapping, and analysis of 27,455 maize full-length cDNAs.</title>
        <authorList>
            <person name="Soderlund C."/>
            <person name="Descour A."/>
            <person name="Kudrna D."/>
            <person name="Bomhoff M."/>
            <person name="Boyd L."/>
            <person name="Currie J."/>
            <person name="Angelova A."/>
            <person name="Collura K."/>
            <person name="Wissotski M."/>
            <person name="Ashley E."/>
            <person name="Morrow D."/>
            <person name="Fernandes J."/>
            <person name="Walbot V."/>
            <person name="Yu Y."/>
        </authorList>
    </citation>
    <scope>NUCLEOTIDE SEQUENCE</scope>
    <source>
        <strain evidence="11">B73</strain>
    </source>
</reference>
<dbReference type="SMART" id="SM00401">
    <property type="entry name" value="ZnF_GATA"/>
    <property type="match status" value="1"/>
</dbReference>
<dbReference type="PANTHER" id="PTHR47172:SF23">
    <property type="entry name" value="OS01G0343300 PROTEIN"/>
    <property type="match status" value="1"/>
</dbReference>
<evidence type="ECO:0000256" key="7">
    <source>
        <dbReference type="ARBA" id="ARBA00037539"/>
    </source>
</evidence>
<comment type="similarity">
    <text evidence="6">Belongs to the type IV zinc-finger family. Class B subfamily.</text>
</comment>
<comment type="function">
    <text evidence="7">Transcriptional regulator that specifically binds 5'-GATA-3' or 5'-GAT-3' motifs within gene promoters.</text>
</comment>
<dbReference type="SMR" id="B4FYH3"/>
<evidence type="ECO:0000313" key="12">
    <source>
        <dbReference type="EMBL" id="AIB04346.1"/>
    </source>
</evidence>
<name>B4FYH3_MAIZE</name>
<evidence type="ECO:0000256" key="9">
    <source>
        <dbReference type="SAM" id="MobiDB-lite"/>
    </source>
</evidence>
<dbReference type="InterPro" id="IPR013088">
    <property type="entry name" value="Znf_NHR/GATA"/>
</dbReference>
<feature type="region of interest" description="Disordered" evidence="9">
    <location>
        <begin position="192"/>
        <end position="241"/>
    </location>
</feature>
<dbReference type="GO" id="GO:0043565">
    <property type="term" value="F:sequence-specific DNA binding"/>
    <property type="evidence" value="ECO:0007669"/>
    <property type="project" value="InterPro"/>
</dbReference>
<evidence type="ECO:0000256" key="8">
    <source>
        <dbReference type="PROSITE-ProRule" id="PRU00094"/>
    </source>
</evidence>
<organism evidence="11">
    <name type="scientific">Zea mays</name>
    <name type="common">Maize</name>
    <dbReference type="NCBI Taxonomy" id="4577"/>
    <lineage>
        <taxon>Eukaryota</taxon>
        <taxon>Viridiplantae</taxon>
        <taxon>Streptophyta</taxon>
        <taxon>Embryophyta</taxon>
        <taxon>Tracheophyta</taxon>
        <taxon>Spermatophyta</taxon>
        <taxon>Magnoliopsida</taxon>
        <taxon>Liliopsida</taxon>
        <taxon>Poales</taxon>
        <taxon>Poaceae</taxon>
        <taxon>PACMAD clade</taxon>
        <taxon>Panicoideae</taxon>
        <taxon>Andropogonodae</taxon>
        <taxon>Andropogoneae</taxon>
        <taxon>Tripsacinae</taxon>
        <taxon>Zea</taxon>
    </lineage>
</organism>
<dbReference type="GO" id="GO:0006355">
    <property type="term" value="P:regulation of DNA-templated transcription"/>
    <property type="evidence" value="ECO:0007669"/>
    <property type="project" value="InterPro"/>
</dbReference>
<keyword evidence="2 8" id="KW-0863">Zinc-finger</keyword>
<dbReference type="AlphaFoldDB" id="B4FYH3"/>
<dbReference type="KEGG" id="zma:100273991"/>
<protein>
    <submittedName>
        <fullName evidence="12">C2C2-GATA transcription factor</fullName>
    </submittedName>
</protein>
<dbReference type="Pfam" id="PF00320">
    <property type="entry name" value="GATA"/>
    <property type="match status" value="1"/>
</dbReference>
<dbReference type="InterPro" id="IPR000679">
    <property type="entry name" value="Znf_GATA"/>
</dbReference>